<evidence type="ECO:0000256" key="1">
    <source>
        <dbReference type="SAM" id="Phobius"/>
    </source>
</evidence>
<dbReference type="OrthoDB" id="4062651at2759"/>
<evidence type="ECO:0000313" key="3">
    <source>
        <dbReference type="Proteomes" id="UP000252519"/>
    </source>
</evidence>
<reference evidence="2 3" key="1">
    <citation type="submission" date="2014-10" db="EMBL/GenBank/DDBJ databases">
        <title>Draft genome of the hookworm Ancylostoma caninum.</title>
        <authorList>
            <person name="Mitreva M."/>
        </authorList>
    </citation>
    <scope>NUCLEOTIDE SEQUENCE [LARGE SCALE GENOMIC DNA]</scope>
    <source>
        <strain evidence="2 3">Baltimore</strain>
    </source>
</reference>
<comment type="caution">
    <text evidence="2">The sequence shown here is derived from an EMBL/GenBank/DDBJ whole genome shotgun (WGS) entry which is preliminary data.</text>
</comment>
<keyword evidence="1" id="KW-1133">Transmembrane helix</keyword>
<gene>
    <name evidence="2" type="ORF">ANCCAN_30669</name>
</gene>
<name>A0A368EVJ6_ANCCA</name>
<protein>
    <submittedName>
        <fullName evidence="2">Uncharacterized protein</fullName>
    </submittedName>
</protein>
<dbReference type="EMBL" id="JOJR01025284">
    <property type="protein sequence ID" value="RCN23644.1"/>
    <property type="molecule type" value="Genomic_DNA"/>
</dbReference>
<keyword evidence="3" id="KW-1185">Reference proteome</keyword>
<proteinExistence type="predicted"/>
<accession>A0A368EVJ6</accession>
<keyword evidence="1" id="KW-0472">Membrane</keyword>
<keyword evidence="1" id="KW-0812">Transmembrane</keyword>
<dbReference type="AlphaFoldDB" id="A0A368EVJ6"/>
<dbReference type="Gene3D" id="2.60.40.1770">
    <property type="entry name" value="ephrin a2 ectodomain"/>
    <property type="match status" value="1"/>
</dbReference>
<evidence type="ECO:0000313" key="2">
    <source>
        <dbReference type="EMBL" id="RCN23644.1"/>
    </source>
</evidence>
<feature type="transmembrane region" description="Helical" evidence="1">
    <location>
        <begin position="62"/>
        <end position="81"/>
    </location>
</feature>
<dbReference type="Pfam" id="PF25599">
    <property type="entry name" value="Ephrin_CRD"/>
    <property type="match status" value="1"/>
</dbReference>
<dbReference type="Proteomes" id="UP000252519">
    <property type="component" value="Unassembled WGS sequence"/>
</dbReference>
<organism evidence="2 3">
    <name type="scientific">Ancylostoma caninum</name>
    <name type="common">Dog hookworm</name>
    <dbReference type="NCBI Taxonomy" id="29170"/>
    <lineage>
        <taxon>Eukaryota</taxon>
        <taxon>Metazoa</taxon>
        <taxon>Ecdysozoa</taxon>
        <taxon>Nematoda</taxon>
        <taxon>Chromadorea</taxon>
        <taxon>Rhabditida</taxon>
        <taxon>Rhabditina</taxon>
        <taxon>Rhabditomorpha</taxon>
        <taxon>Strongyloidea</taxon>
        <taxon>Ancylostomatidae</taxon>
        <taxon>Ancylostomatinae</taxon>
        <taxon>Ancylostoma</taxon>
    </lineage>
</organism>
<sequence>MVKVTGKCVANAVPTQSEAPTGFCTSSGRWNHLIGECACKPGYTTDSLKGEDKCVGGCYRSVFFLSTSCFFLICCYGVQYLRMHYASLVIQFPLRKLPMCDPL</sequence>
<dbReference type="STRING" id="29170.A0A368EVJ6"/>